<evidence type="ECO:0000256" key="1">
    <source>
        <dbReference type="SAM" id="MobiDB-lite"/>
    </source>
</evidence>
<dbReference type="EMBL" id="JANGEW010000008">
    <property type="protein sequence ID" value="MCQ5342482.1"/>
    <property type="molecule type" value="Genomic_DNA"/>
</dbReference>
<evidence type="ECO:0000313" key="2">
    <source>
        <dbReference type="EMBL" id="MCQ5342482.1"/>
    </source>
</evidence>
<feature type="region of interest" description="Disordered" evidence="1">
    <location>
        <begin position="1"/>
        <end position="24"/>
    </location>
</feature>
<accession>A0ABT1SRU6</accession>
<organism evidence="2 3">
    <name type="scientific">Megasphaera massiliensis</name>
    <dbReference type="NCBI Taxonomy" id="1232428"/>
    <lineage>
        <taxon>Bacteria</taxon>
        <taxon>Bacillati</taxon>
        <taxon>Bacillota</taxon>
        <taxon>Negativicutes</taxon>
        <taxon>Veillonellales</taxon>
        <taxon>Veillonellaceae</taxon>
        <taxon>Megasphaera</taxon>
    </lineage>
</organism>
<evidence type="ECO:0000313" key="3">
    <source>
        <dbReference type="Proteomes" id="UP001206692"/>
    </source>
</evidence>
<sequence length="62" mass="7170">MNSTQTFARAEENASAVSPAECPDAPEIVSHRDCGRREKKNFTRFITTVRRSIAFLCRKRRR</sequence>
<reference evidence="2 3" key="1">
    <citation type="submission" date="2022-06" db="EMBL/GenBank/DDBJ databases">
        <title>Isolation of gut microbiota from human fecal samples.</title>
        <authorList>
            <person name="Pamer E.G."/>
            <person name="Barat B."/>
            <person name="Waligurski E."/>
            <person name="Medina S."/>
            <person name="Paddock L."/>
            <person name="Mostad J."/>
        </authorList>
    </citation>
    <scope>NUCLEOTIDE SEQUENCE [LARGE SCALE GENOMIC DNA]</scope>
    <source>
        <strain evidence="2 3">DFI.1.1</strain>
    </source>
</reference>
<keyword evidence="3" id="KW-1185">Reference proteome</keyword>
<protein>
    <submittedName>
        <fullName evidence="2">Uncharacterized protein</fullName>
    </submittedName>
</protein>
<name>A0ABT1SRU6_9FIRM</name>
<comment type="caution">
    <text evidence="2">The sequence shown here is derived from an EMBL/GenBank/DDBJ whole genome shotgun (WGS) entry which is preliminary data.</text>
</comment>
<proteinExistence type="predicted"/>
<dbReference type="RefSeq" id="WP_154254176.1">
    <property type="nucleotide sequence ID" value="NZ_JAJCIO010000005.1"/>
</dbReference>
<gene>
    <name evidence="2" type="ORF">NE675_05480</name>
</gene>
<dbReference type="Proteomes" id="UP001206692">
    <property type="component" value="Unassembled WGS sequence"/>
</dbReference>